<name>A0AC61U241_9MICO</name>
<dbReference type="EMBL" id="CP087977">
    <property type="protein sequence ID" value="UUZ44066.1"/>
    <property type="molecule type" value="Genomic_DNA"/>
</dbReference>
<protein>
    <submittedName>
        <fullName evidence="1">Uncharacterized protein</fullName>
    </submittedName>
</protein>
<organism evidence="1 2">
    <name type="scientific">Janibacter limosus</name>
    <dbReference type="NCBI Taxonomy" id="53458"/>
    <lineage>
        <taxon>Bacteria</taxon>
        <taxon>Bacillati</taxon>
        <taxon>Actinomycetota</taxon>
        <taxon>Actinomycetes</taxon>
        <taxon>Micrococcales</taxon>
        <taxon>Intrasporangiaceae</taxon>
        <taxon>Janibacter</taxon>
    </lineage>
</organism>
<accession>A0AC61U241</accession>
<evidence type="ECO:0000313" key="1">
    <source>
        <dbReference type="EMBL" id="UUZ44066.1"/>
    </source>
</evidence>
<gene>
    <name evidence="1" type="ORF">LP422_15750</name>
</gene>
<evidence type="ECO:0000313" key="2">
    <source>
        <dbReference type="Proteomes" id="UP001059663"/>
    </source>
</evidence>
<reference evidence="1" key="1">
    <citation type="submission" date="2021-11" db="EMBL/GenBank/DDBJ databases">
        <title>Study of the species diversity of bacterial strains isolated from a unique natural object - Shulgan-Tash cave (Bashkiria).</title>
        <authorList>
            <person name="Sazanova A.L."/>
            <person name="Chirak E.R."/>
            <person name="Safronova V.I."/>
        </authorList>
    </citation>
    <scope>NUCLEOTIDE SEQUENCE</scope>
    <source>
        <strain evidence="1">P1</strain>
    </source>
</reference>
<proteinExistence type="predicted"/>
<dbReference type="Proteomes" id="UP001059663">
    <property type="component" value="Chromosome"/>
</dbReference>
<sequence>MSAAVVVAALTVAVIDAPAGGSPGAARLSQLGAPAVVLTLALAGELALGAFAALARDWWALRR</sequence>